<dbReference type="RefSeq" id="WP_198746130.1">
    <property type="nucleotide sequence ID" value="NZ_JAEHTE010000001.1"/>
</dbReference>
<evidence type="ECO:0000313" key="2">
    <source>
        <dbReference type="Proteomes" id="UP000637061"/>
    </source>
</evidence>
<dbReference type="Proteomes" id="UP000637061">
    <property type="component" value="Unassembled WGS sequence"/>
</dbReference>
<name>A0A8I1EC08_PSEPU</name>
<comment type="caution">
    <text evidence="1">The sequence shown here is derived from an EMBL/GenBank/DDBJ whole genome shotgun (WGS) entry which is preliminary data.</text>
</comment>
<accession>A0A8I1EC08</accession>
<proteinExistence type="predicted"/>
<dbReference type="EMBL" id="JAEHTE010000001">
    <property type="protein sequence ID" value="MBI6882513.1"/>
    <property type="molecule type" value="Genomic_DNA"/>
</dbReference>
<protein>
    <submittedName>
        <fullName evidence="1">Uncharacterized protein</fullName>
    </submittedName>
</protein>
<dbReference type="AlphaFoldDB" id="A0A8I1EC08"/>
<sequence length="135" mass="14405">MSTYQQEASFEDWVKEMTGSATVHPGHPLVIASAIIRSFDSFAASVASNAQGHSEALSDARIPGTGDHVSDALETLQMGFNGASAEDMISFAREQWMRGQAGGHISKVAPGQEQADLIAPWFKARAVKWLSTGKA</sequence>
<evidence type="ECO:0000313" key="1">
    <source>
        <dbReference type="EMBL" id="MBI6882513.1"/>
    </source>
</evidence>
<reference evidence="1" key="1">
    <citation type="submission" date="2020-12" db="EMBL/GenBank/DDBJ databases">
        <title>Enhanced detection system for hospital associated transmission using whole genome sequencing surveillance.</title>
        <authorList>
            <person name="Harrison L.H."/>
            <person name="Van Tyne D."/>
            <person name="Marsh J.W."/>
            <person name="Griffith M.P."/>
            <person name="Snyder D.J."/>
            <person name="Cooper V.S."/>
            <person name="Mustapha M."/>
        </authorList>
    </citation>
    <scope>NUCLEOTIDE SEQUENCE</scope>
    <source>
        <strain evidence="1">PSB00042</strain>
    </source>
</reference>
<gene>
    <name evidence="1" type="ORF">JEU22_01195</name>
</gene>
<organism evidence="1 2">
    <name type="scientific">Pseudomonas putida</name>
    <name type="common">Arthrobacter siderocapsulatus</name>
    <dbReference type="NCBI Taxonomy" id="303"/>
    <lineage>
        <taxon>Bacteria</taxon>
        <taxon>Pseudomonadati</taxon>
        <taxon>Pseudomonadota</taxon>
        <taxon>Gammaproteobacteria</taxon>
        <taxon>Pseudomonadales</taxon>
        <taxon>Pseudomonadaceae</taxon>
        <taxon>Pseudomonas</taxon>
    </lineage>
</organism>